<feature type="region of interest" description="Disordered" evidence="2">
    <location>
        <begin position="455"/>
        <end position="510"/>
    </location>
</feature>
<organism evidence="4">
    <name type="scientific">Heterosigma akashiwo</name>
    <name type="common">Chromophytic alga</name>
    <name type="synonym">Heterosigma carterae</name>
    <dbReference type="NCBI Taxonomy" id="2829"/>
    <lineage>
        <taxon>Eukaryota</taxon>
        <taxon>Sar</taxon>
        <taxon>Stramenopiles</taxon>
        <taxon>Ochrophyta</taxon>
        <taxon>Raphidophyceae</taxon>
        <taxon>Chattonellales</taxon>
        <taxon>Chattonellaceae</taxon>
        <taxon>Heterosigma</taxon>
    </lineage>
</organism>
<dbReference type="InterPro" id="IPR001789">
    <property type="entry name" value="Sig_transdc_resp-reg_receiver"/>
</dbReference>
<feature type="compositionally biased region" description="Basic and acidic residues" evidence="2">
    <location>
        <begin position="487"/>
        <end position="501"/>
    </location>
</feature>
<feature type="compositionally biased region" description="Gly residues" evidence="2">
    <location>
        <begin position="82"/>
        <end position="91"/>
    </location>
</feature>
<dbReference type="EMBL" id="HBIU01019626">
    <property type="protein sequence ID" value="CAE0630420.1"/>
    <property type="molecule type" value="Transcribed_RNA"/>
</dbReference>
<keyword evidence="1" id="KW-0597">Phosphoprotein</keyword>
<feature type="modified residue" description="4-aspartylphosphate" evidence="1">
    <location>
        <position position="2"/>
    </location>
</feature>
<feature type="compositionally biased region" description="Basic and acidic residues" evidence="2">
    <location>
        <begin position="249"/>
        <end position="263"/>
    </location>
</feature>
<dbReference type="GO" id="GO:0000160">
    <property type="term" value="P:phosphorelay signal transduction system"/>
    <property type="evidence" value="ECO:0007669"/>
    <property type="project" value="InterPro"/>
</dbReference>
<dbReference type="EMBL" id="HBIU01019628">
    <property type="protein sequence ID" value="CAE0630422.1"/>
    <property type="molecule type" value="Transcribed_RNA"/>
</dbReference>
<accession>A0A6V1PWD6</accession>
<reference evidence="4" key="1">
    <citation type="submission" date="2021-01" db="EMBL/GenBank/DDBJ databases">
        <authorList>
            <person name="Corre E."/>
            <person name="Pelletier E."/>
            <person name="Niang G."/>
            <person name="Scheremetjew M."/>
            <person name="Finn R."/>
            <person name="Kale V."/>
            <person name="Holt S."/>
            <person name="Cochrane G."/>
            <person name="Meng A."/>
            <person name="Brown T."/>
            <person name="Cohen L."/>
        </authorList>
    </citation>
    <scope>NUCLEOTIDE SEQUENCE</scope>
    <source>
        <strain evidence="4">CCMP3107</strain>
    </source>
</reference>
<evidence type="ECO:0000313" key="5">
    <source>
        <dbReference type="EMBL" id="CAE0630422.1"/>
    </source>
</evidence>
<name>A0A6V1PWD6_HETAK</name>
<feature type="region of interest" description="Disordered" evidence="2">
    <location>
        <begin position="308"/>
        <end position="328"/>
    </location>
</feature>
<dbReference type="PROSITE" id="PS50110">
    <property type="entry name" value="RESPONSE_REGULATORY"/>
    <property type="match status" value="1"/>
</dbReference>
<proteinExistence type="predicted"/>
<feature type="region of interest" description="Disordered" evidence="2">
    <location>
        <begin position="588"/>
        <end position="664"/>
    </location>
</feature>
<feature type="domain" description="Response regulatory" evidence="3">
    <location>
        <begin position="1"/>
        <end position="75"/>
    </location>
</feature>
<feature type="region of interest" description="Disordered" evidence="2">
    <location>
        <begin position="247"/>
        <end position="271"/>
    </location>
</feature>
<dbReference type="AlphaFoldDB" id="A0A6V1PWD6"/>
<feature type="compositionally biased region" description="Basic and acidic residues" evidence="2">
    <location>
        <begin position="462"/>
        <end position="478"/>
    </location>
</feature>
<evidence type="ECO:0000256" key="2">
    <source>
        <dbReference type="SAM" id="MobiDB-lite"/>
    </source>
</evidence>
<sequence>MDDEMPPGDRGPEVAKKILKLCESLGVRYPSVFICSGGSRELLESDFPDIYRHVNDILVKPLSPSTIAQLLEHRCVMSGGTPGEGACGSGSGRRPPVPSSWEGSTLSSRALDSASARSWRGRGLGSHSPPLQATLEHSEHSANFPLQSHTFQSGEIDEASTFRGQLLANALYHQKNSNKDQQKNSRDQKSARGGRPRVGSRSSSSFFASSLKSSLHRSFGEQQQETAEQLATEDCFERHGSSASLLDCVPKKSERQDQTHRDASAYLLPMPSPLGSIKQRMNCSTPLDLKMKARVQQLPPLFAVAVPNGHHGGAGQDVSPPEKDLSNPTSIALNAARPELLVPVKIPSSQSTSLKQKEVIVREERRKTLSTIFSADIVSSARISRAGSPTADDRQHAGKSKKAPYPHFAKSSSDVVIDKAPVLAGREPRNQFFFSEESSTLGDTTQSKSLALMATETEDEEGNKNDDSQTSNSEEKIRSSFNSSGTNDDKRQQQEISDGHKYATTSSKNTAVAKNDQNKNVYFYLDETIGCASDGTSNDVCSSISKNCIDDGLSCDCGSHGCSEKNLVVMICQEQPPLPQQLQQGVSVLHHHHHYDDDNGAAPPEEADGSVMRTTSVHSLHSLGSSSAPDDDDNLSSTPLIEEEKEEEKKSSMNLKNAAEPPFS</sequence>
<gene>
    <name evidence="4" type="ORF">HAKA00212_LOCUS9116</name>
    <name evidence="5" type="ORF">HAKA00212_LOCUS9118</name>
</gene>
<evidence type="ECO:0000259" key="3">
    <source>
        <dbReference type="PROSITE" id="PS50110"/>
    </source>
</evidence>
<feature type="region of interest" description="Disordered" evidence="2">
    <location>
        <begin position="383"/>
        <end position="412"/>
    </location>
</feature>
<evidence type="ECO:0000256" key="1">
    <source>
        <dbReference type="PROSITE-ProRule" id="PRU00169"/>
    </source>
</evidence>
<protein>
    <recommendedName>
        <fullName evidence="3">Response regulatory domain-containing protein</fullName>
    </recommendedName>
</protein>
<feature type="compositionally biased region" description="Low complexity" evidence="2">
    <location>
        <begin position="616"/>
        <end position="627"/>
    </location>
</feature>
<feature type="compositionally biased region" description="Basic and acidic residues" evidence="2">
    <location>
        <begin position="177"/>
        <end position="190"/>
    </location>
</feature>
<feature type="region of interest" description="Disordered" evidence="2">
    <location>
        <begin position="173"/>
        <end position="206"/>
    </location>
</feature>
<evidence type="ECO:0000313" key="4">
    <source>
        <dbReference type="EMBL" id="CAE0630420.1"/>
    </source>
</evidence>
<feature type="compositionally biased region" description="Low complexity" evidence="2">
    <location>
        <begin position="191"/>
        <end position="206"/>
    </location>
</feature>
<feature type="region of interest" description="Disordered" evidence="2">
    <location>
        <begin position="82"/>
        <end position="108"/>
    </location>
</feature>